<dbReference type="AlphaFoldDB" id="A0A645D9W1"/>
<dbReference type="EMBL" id="VSSQ01034136">
    <property type="protein sequence ID" value="MPM85977.1"/>
    <property type="molecule type" value="Genomic_DNA"/>
</dbReference>
<gene>
    <name evidence="1" type="ORF">SDC9_133060</name>
</gene>
<comment type="caution">
    <text evidence="1">The sequence shown here is derived from an EMBL/GenBank/DDBJ whole genome shotgun (WGS) entry which is preliminary data.</text>
</comment>
<evidence type="ECO:0000313" key="1">
    <source>
        <dbReference type="EMBL" id="MPM85977.1"/>
    </source>
</evidence>
<accession>A0A645D9W1</accession>
<reference evidence="1" key="1">
    <citation type="submission" date="2019-08" db="EMBL/GenBank/DDBJ databases">
        <authorList>
            <person name="Kucharzyk K."/>
            <person name="Murdoch R.W."/>
            <person name="Higgins S."/>
            <person name="Loffler F."/>
        </authorList>
    </citation>
    <scope>NUCLEOTIDE SEQUENCE</scope>
</reference>
<name>A0A645D9W1_9ZZZZ</name>
<sequence length="250" mass="27092">MQRDDIGFAQYAVKRRVAGTNGAGSLAFGEQHAHAEGRGQPGDAAAEASLADDAERRAVEVADRMSEQAELLGTLPSPFGERLAIGEQVARQGEHHHEHVFGNGAAGIVAHIGDDDAAFAAGLQVDVVGARGRYGDHLQPGQGGDQRARQRQLVDDRDRAIAQALEHVLRGAHGVLRPAVGEVRPAHVGDDRAALEINDVVHEVAFRALCAVYGMKEQGFGFFRSGRRRGNWHVRARWAGRSMAKRERRR</sequence>
<organism evidence="1">
    <name type="scientific">bioreactor metagenome</name>
    <dbReference type="NCBI Taxonomy" id="1076179"/>
    <lineage>
        <taxon>unclassified sequences</taxon>
        <taxon>metagenomes</taxon>
        <taxon>ecological metagenomes</taxon>
    </lineage>
</organism>
<protein>
    <submittedName>
        <fullName evidence="1">Uncharacterized protein</fullName>
    </submittedName>
</protein>
<proteinExistence type="predicted"/>